<evidence type="ECO:0000313" key="2">
    <source>
        <dbReference type="Proteomes" id="UP000824120"/>
    </source>
</evidence>
<dbReference type="SUPFAM" id="SSF50249">
    <property type="entry name" value="Nucleic acid-binding proteins"/>
    <property type="match status" value="1"/>
</dbReference>
<name>A0A9J5ZEH5_SOLCO</name>
<protein>
    <submittedName>
        <fullName evidence="1">Uncharacterized protein</fullName>
    </submittedName>
</protein>
<dbReference type="EMBL" id="JACXVP010000004">
    <property type="protein sequence ID" value="KAG5611050.1"/>
    <property type="molecule type" value="Genomic_DNA"/>
</dbReference>
<keyword evidence="2" id="KW-1185">Reference proteome</keyword>
<dbReference type="Proteomes" id="UP000824120">
    <property type="component" value="Chromosome 4"/>
</dbReference>
<accession>A0A9J5ZEH5</accession>
<dbReference type="OrthoDB" id="1750483at2759"/>
<sequence length="174" mass="20738">MREFFRQIHNIFGMSCRKELCLLNFLESAYWIAAKIVCLKLDHGWSHLACNICFTPVDQEGNKYYCSECNKEVKYVIHRLLKCHTNIMIFRYSLQIEALELIGKSAKELNEGCPYPSELDDLIEEKLMFKVRNKKLNIKRKDPFYEVVRFTDDETLLKKLSSFDSRHFQWYMTG</sequence>
<comment type="caution">
    <text evidence="1">The sequence shown here is derived from an EMBL/GenBank/DDBJ whole genome shotgun (WGS) entry which is preliminary data.</text>
</comment>
<evidence type="ECO:0000313" key="1">
    <source>
        <dbReference type="EMBL" id="KAG5611050.1"/>
    </source>
</evidence>
<gene>
    <name evidence="1" type="ORF">H5410_022331</name>
</gene>
<dbReference type="AlphaFoldDB" id="A0A9J5ZEH5"/>
<dbReference type="Gene3D" id="2.40.50.140">
    <property type="entry name" value="Nucleic acid-binding proteins"/>
    <property type="match status" value="1"/>
</dbReference>
<organism evidence="1 2">
    <name type="scientific">Solanum commersonii</name>
    <name type="common">Commerson's wild potato</name>
    <name type="synonym">Commerson's nightshade</name>
    <dbReference type="NCBI Taxonomy" id="4109"/>
    <lineage>
        <taxon>Eukaryota</taxon>
        <taxon>Viridiplantae</taxon>
        <taxon>Streptophyta</taxon>
        <taxon>Embryophyta</taxon>
        <taxon>Tracheophyta</taxon>
        <taxon>Spermatophyta</taxon>
        <taxon>Magnoliopsida</taxon>
        <taxon>eudicotyledons</taxon>
        <taxon>Gunneridae</taxon>
        <taxon>Pentapetalae</taxon>
        <taxon>asterids</taxon>
        <taxon>lamiids</taxon>
        <taxon>Solanales</taxon>
        <taxon>Solanaceae</taxon>
        <taxon>Solanoideae</taxon>
        <taxon>Solaneae</taxon>
        <taxon>Solanum</taxon>
    </lineage>
</organism>
<reference evidence="1 2" key="1">
    <citation type="submission" date="2020-09" db="EMBL/GenBank/DDBJ databases">
        <title>De no assembly of potato wild relative species, Solanum commersonii.</title>
        <authorList>
            <person name="Cho K."/>
        </authorList>
    </citation>
    <scope>NUCLEOTIDE SEQUENCE [LARGE SCALE GENOMIC DNA]</scope>
    <source>
        <strain evidence="1">LZ3.2</strain>
        <tissue evidence="1">Leaf</tissue>
    </source>
</reference>
<dbReference type="InterPro" id="IPR012340">
    <property type="entry name" value="NA-bd_OB-fold"/>
</dbReference>
<proteinExistence type="predicted"/>